<evidence type="ECO:0000313" key="2">
    <source>
        <dbReference type="EMBL" id="KAK7500248.1"/>
    </source>
</evidence>
<feature type="compositionally biased region" description="Polar residues" evidence="1">
    <location>
        <begin position="1"/>
        <end position="13"/>
    </location>
</feature>
<gene>
    <name evidence="2" type="ORF">BaRGS_00008471</name>
</gene>
<evidence type="ECO:0000256" key="1">
    <source>
        <dbReference type="SAM" id="MobiDB-lite"/>
    </source>
</evidence>
<protein>
    <submittedName>
        <fullName evidence="2">Uncharacterized protein</fullName>
    </submittedName>
</protein>
<name>A0ABD0LM32_9CAEN</name>
<comment type="caution">
    <text evidence="2">The sequence shown here is derived from an EMBL/GenBank/DDBJ whole genome shotgun (WGS) entry which is preliminary data.</text>
</comment>
<evidence type="ECO:0000313" key="3">
    <source>
        <dbReference type="Proteomes" id="UP001519460"/>
    </source>
</evidence>
<dbReference type="EMBL" id="JACVVK020000038">
    <property type="protein sequence ID" value="KAK7500248.1"/>
    <property type="molecule type" value="Genomic_DNA"/>
</dbReference>
<keyword evidence="3" id="KW-1185">Reference proteome</keyword>
<accession>A0ABD0LM32</accession>
<dbReference type="AlphaFoldDB" id="A0ABD0LM32"/>
<dbReference type="Proteomes" id="UP001519460">
    <property type="component" value="Unassembled WGS sequence"/>
</dbReference>
<organism evidence="2 3">
    <name type="scientific">Batillaria attramentaria</name>
    <dbReference type="NCBI Taxonomy" id="370345"/>
    <lineage>
        <taxon>Eukaryota</taxon>
        <taxon>Metazoa</taxon>
        <taxon>Spiralia</taxon>
        <taxon>Lophotrochozoa</taxon>
        <taxon>Mollusca</taxon>
        <taxon>Gastropoda</taxon>
        <taxon>Caenogastropoda</taxon>
        <taxon>Sorbeoconcha</taxon>
        <taxon>Cerithioidea</taxon>
        <taxon>Batillariidae</taxon>
        <taxon>Batillaria</taxon>
    </lineage>
</organism>
<reference evidence="2 3" key="1">
    <citation type="journal article" date="2023" name="Sci. Data">
        <title>Genome assembly of the Korean intertidal mud-creeper Batillaria attramentaria.</title>
        <authorList>
            <person name="Patra A.K."/>
            <person name="Ho P.T."/>
            <person name="Jun S."/>
            <person name="Lee S.J."/>
            <person name="Kim Y."/>
            <person name="Won Y.J."/>
        </authorList>
    </citation>
    <scope>NUCLEOTIDE SEQUENCE [LARGE SCALE GENOMIC DNA]</scope>
    <source>
        <strain evidence="2">Wonlab-2016</strain>
    </source>
</reference>
<feature type="region of interest" description="Disordered" evidence="1">
    <location>
        <begin position="1"/>
        <end position="59"/>
    </location>
</feature>
<sequence length="81" mass="8728">MDGNNSTDNTDANASLHARKETGRSMSRRRQKDGVLPPGQTHLPSAWTEKGCDNSMQPAAARPLLTTHDARAARTCKATVP</sequence>
<proteinExistence type="predicted"/>